<dbReference type="AlphaFoldDB" id="A0A1C7NE07"/>
<name>A0A1C7NE07_9FUNG</name>
<protein>
    <submittedName>
        <fullName evidence="1">Uncharacterized protein</fullName>
    </submittedName>
</protein>
<evidence type="ECO:0000313" key="1">
    <source>
        <dbReference type="EMBL" id="OBZ87180.1"/>
    </source>
</evidence>
<evidence type="ECO:0000313" key="2">
    <source>
        <dbReference type="Proteomes" id="UP000093000"/>
    </source>
</evidence>
<dbReference type="InParanoid" id="A0A1C7NE07"/>
<reference evidence="1 2" key="1">
    <citation type="submission" date="2016-03" db="EMBL/GenBank/DDBJ databases">
        <title>Choanephora cucurbitarum.</title>
        <authorList>
            <person name="Min B."/>
            <person name="Park H."/>
            <person name="Park J.-H."/>
            <person name="Shin H.-D."/>
            <person name="Choi I.-G."/>
        </authorList>
    </citation>
    <scope>NUCLEOTIDE SEQUENCE [LARGE SCALE GENOMIC DNA]</scope>
    <source>
        <strain evidence="1 2">KUS-F28377</strain>
    </source>
</reference>
<gene>
    <name evidence="1" type="ORF">A0J61_04771</name>
</gene>
<dbReference type="Proteomes" id="UP000093000">
    <property type="component" value="Unassembled WGS sequence"/>
</dbReference>
<dbReference type="OrthoDB" id="2439011at2759"/>
<feature type="non-terminal residue" evidence="1">
    <location>
        <position position="38"/>
    </location>
</feature>
<organism evidence="1 2">
    <name type="scientific">Choanephora cucurbitarum</name>
    <dbReference type="NCBI Taxonomy" id="101091"/>
    <lineage>
        <taxon>Eukaryota</taxon>
        <taxon>Fungi</taxon>
        <taxon>Fungi incertae sedis</taxon>
        <taxon>Mucoromycota</taxon>
        <taxon>Mucoromycotina</taxon>
        <taxon>Mucoromycetes</taxon>
        <taxon>Mucorales</taxon>
        <taxon>Mucorineae</taxon>
        <taxon>Choanephoraceae</taxon>
        <taxon>Choanephoroideae</taxon>
        <taxon>Choanephora</taxon>
    </lineage>
</organism>
<keyword evidence="2" id="KW-1185">Reference proteome</keyword>
<dbReference type="EMBL" id="LUGH01000240">
    <property type="protein sequence ID" value="OBZ87180.1"/>
    <property type="molecule type" value="Genomic_DNA"/>
</dbReference>
<accession>A0A1C7NE07</accession>
<comment type="caution">
    <text evidence="1">The sequence shown here is derived from an EMBL/GenBank/DDBJ whole genome shotgun (WGS) entry which is preliminary data.</text>
</comment>
<sequence length="38" mass="4073">MDGTVVYNKVRAAITLISCDLPATKKLIGSLSFNSHHA</sequence>
<proteinExistence type="predicted"/>